<accession>A0A7W6PB03</accession>
<dbReference type="AlphaFoldDB" id="A0A7W6PB03"/>
<keyword evidence="2" id="KW-1185">Reference proteome</keyword>
<sequence length="165" mass="18592">MAKKQVRNGAYYEERLKREFPAIYSDFKAGKYRTVTEASVAAGIKQTRTRLHELKNAWTKASGVEKREFLNWLIAEGALVARAAPTKKVPGSRTLATSDRHLTAEAIKRIKEIMAKRHLKMGDVMFEMGFSKLNASLGMALQRNTQLQPDLLAKLEKWLVANSSV</sequence>
<gene>
    <name evidence="1" type="ORF">GGR30_002901</name>
</gene>
<dbReference type="EMBL" id="JACIDZ010000009">
    <property type="protein sequence ID" value="MBB4122966.1"/>
    <property type="molecule type" value="Genomic_DNA"/>
</dbReference>
<evidence type="ECO:0000313" key="1">
    <source>
        <dbReference type="EMBL" id="MBB4122966.1"/>
    </source>
</evidence>
<evidence type="ECO:0000313" key="2">
    <source>
        <dbReference type="Proteomes" id="UP000530571"/>
    </source>
</evidence>
<protein>
    <submittedName>
        <fullName evidence="1">Site-specific recombinase XerC</fullName>
    </submittedName>
</protein>
<reference evidence="1 2" key="1">
    <citation type="submission" date="2020-08" db="EMBL/GenBank/DDBJ databases">
        <title>Genomic Encyclopedia of Type Strains, Phase IV (KMG-IV): sequencing the most valuable type-strain genomes for metagenomic binning, comparative biology and taxonomic classification.</title>
        <authorList>
            <person name="Goeker M."/>
        </authorList>
    </citation>
    <scope>NUCLEOTIDE SEQUENCE [LARGE SCALE GENOMIC DNA]</scope>
    <source>
        <strain evidence="1 2">DSM 28101</strain>
    </source>
</reference>
<dbReference type="RefSeq" id="WP_183487445.1">
    <property type="nucleotide sequence ID" value="NZ_JACIDZ010000009.1"/>
</dbReference>
<dbReference type="Proteomes" id="UP000530571">
    <property type="component" value="Unassembled WGS sequence"/>
</dbReference>
<organism evidence="1 2">
    <name type="scientific">Martelella radicis</name>
    <dbReference type="NCBI Taxonomy" id="1397476"/>
    <lineage>
        <taxon>Bacteria</taxon>
        <taxon>Pseudomonadati</taxon>
        <taxon>Pseudomonadota</taxon>
        <taxon>Alphaproteobacteria</taxon>
        <taxon>Hyphomicrobiales</taxon>
        <taxon>Aurantimonadaceae</taxon>
        <taxon>Martelella</taxon>
    </lineage>
</organism>
<comment type="caution">
    <text evidence="1">The sequence shown here is derived from an EMBL/GenBank/DDBJ whole genome shotgun (WGS) entry which is preliminary data.</text>
</comment>
<name>A0A7W6PB03_9HYPH</name>
<proteinExistence type="predicted"/>